<reference evidence="1" key="1">
    <citation type="submission" date="2021-06" db="EMBL/GenBank/DDBJ databases">
        <authorList>
            <person name="Kallberg Y."/>
            <person name="Tangrot J."/>
            <person name="Rosling A."/>
        </authorList>
    </citation>
    <scope>NUCLEOTIDE SEQUENCE</scope>
    <source>
        <strain evidence="1">IN212</strain>
    </source>
</reference>
<protein>
    <submittedName>
        <fullName evidence="1">14785_t:CDS:1</fullName>
    </submittedName>
</protein>
<name>A0A9N9JIL3_9GLOM</name>
<gene>
    <name evidence="1" type="ORF">RFULGI_LOCUS16106</name>
</gene>
<accession>A0A9N9JIL3</accession>
<feature type="non-terminal residue" evidence="1">
    <location>
        <position position="178"/>
    </location>
</feature>
<dbReference type="OrthoDB" id="2422601at2759"/>
<feature type="non-terminal residue" evidence="1">
    <location>
        <position position="1"/>
    </location>
</feature>
<proteinExistence type="predicted"/>
<keyword evidence="2" id="KW-1185">Reference proteome</keyword>
<dbReference type="Proteomes" id="UP000789396">
    <property type="component" value="Unassembled WGS sequence"/>
</dbReference>
<evidence type="ECO:0000313" key="2">
    <source>
        <dbReference type="Proteomes" id="UP000789396"/>
    </source>
</evidence>
<comment type="caution">
    <text evidence="1">The sequence shown here is derived from an EMBL/GenBank/DDBJ whole genome shotgun (WGS) entry which is preliminary data.</text>
</comment>
<organism evidence="1 2">
    <name type="scientific">Racocetra fulgida</name>
    <dbReference type="NCBI Taxonomy" id="60492"/>
    <lineage>
        <taxon>Eukaryota</taxon>
        <taxon>Fungi</taxon>
        <taxon>Fungi incertae sedis</taxon>
        <taxon>Mucoromycota</taxon>
        <taxon>Glomeromycotina</taxon>
        <taxon>Glomeromycetes</taxon>
        <taxon>Diversisporales</taxon>
        <taxon>Gigasporaceae</taxon>
        <taxon>Racocetra</taxon>
    </lineage>
</organism>
<dbReference type="AlphaFoldDB" id="A0A9N9JIL3"/>
<dbReference type="EMBL" id="CAJVPZ010055358">
    <property type="protein sequence ID" value="CAG8784424.1"/>
    <property type="molecule type" value="Genomic_DNA"/>
</dbReference>
<sequence length="178" mass="20122">AIEKNLSLPDLDNESQEIQLIINRIIEERKLGSAIFINTETYLSIILSQPCIQCKEIRIGQKKVQTTGSVFNLCITVKCKEYKTIAEYKNQDSSTDFMNCVSAASLIGGINHQSLQNILAIIGITNQSYKSTYYDHQIPLYKKIESCAQKSAKDTLIAVVNQLRTNQKKLFQLDLMLD</sequence>
<evidence type="ECO:0000313" key="1">
    <source>
        <dbReference type="EMBL" id="CAG8784424.1"/>
    </source>
</evidence>